<keyword evidence="2" id="KW-1185">Reference proteome</keyword>
<proteinExistence type="predicted"/>
<evidence type="ECO:0000313" key="1">
    <source>
        <dbReference type="EMBL" id="QIG72688.1"/>
    </source>
</evidence>
<dbReference type="Proteomes" id="UP000655883">
    <property type="component" value="Segment"/>
</dbReference>
<dbReference type="EMBL" id="MN988525">
    <property type="protein sequence ID" value="QIG72688.1"/>
    <property type="molecule type" value="Genomic_DNA"/>
</dbReference>
<gene>
    <name evidence="1" type="ORF">EVB97_130</name>
</gene>
<sequence>MWKWLCGFFGSFEDPIVASEDPSVPTFVTCSYNYVHRDNSNKIHFWSHPYRHPYQVYGGPHHPEPSTATQSERRQIWTNVYDLPGYELIEDDYTDRLYLVWRHEGYVNEYEPYASAFGSRRKKVALA</sequence>
<name>A0A7S5R7U5_9CAUD</name>
<organism evidence="1 2">
    <name type="scientific">Rhizobium phage RHph_Y65</name>
    <dbReference type="NCBI Taxonomy" id="2509785"/>
    <lineage>
        <taxon>Viruses</taxon>
        <taxon>Duplodnaviria</taxon>
        <taxon>Heunggongvirae</taxon>
        <taxon>Uroviricota</taxon>
        <taxon>Caudoviricetes</taxon>
        <taxon>Kleczkowskaviridae</taxon>
        <taxon>Cuauhnahuacvirus</taxon>
        <taxon>Cuauhnahuacvirus Y65</taxon>
    </lineage>
</organism>
<reference evidence="1 2" key="1">
    <citation type="submission" date="2020-01" db="EMBL/GenBank/DDBJ databases">
        <title>Patterns of diversity and host range of bacteriophage communities associated with bean-nodulatin bacteria.</title>
        <authorList>
            <person name="Vann Cauwenberghe J."/>
            <person name="Santamaria R.I."/>
            <person name="Bustos P."/>
            <person name="Juarez S."/>
            <person name="Gonzalez V."/>
        </authorList>
    </citation>
    <scope>NUCLEOTIDE SEQUENCE [LARGE SCALE GENOMIC DNA]</scope>
    <source>
        <strain evidence="2">RHph</strain>
    </source>
</reference>
<evidence type="ECO:0000313" key="2">
    <source>
        <dbReference type="Proteomes" id="UP000655883"/>
    </source>
</evidence>
<protein>
    <submittedName>
        <fullName evidence="1">Uncharacterized protein</fullName>
    </submittedName>
</protein>
<accession>A0A7S5R7U5</accession>